<dbReference type="GeneID" id="136092013"/>
<dbReference type="PANTHER" id="PTHR45749:SF21">
    <property type="entry name" value="DUF4371 DOMAIN-CONTAINING PROTEIN"/>
    <property type="match status" value="1"/>
</dbReference>
<keyword evidence="1" id="KW-1185">Reference proteome</keyword>
<dbReference type="RefSeq" id="XP_065675806.1">
    <property type="nucleotide sequence ID" value="XM_065819734.1"/>
</dbReference>
<gene>
    <name evidence="2" type="primary">LOC136092013</name>
</gene>
<proteinExistence type="predicted"/>
<sequence length="307" mass="35401">MTGRKVSALISNNKSTLNKDNDVAEEKSDKNDDDISDIIATETNFENENFDNYSDLASWPDLVCAEFIDNCLTKDTSFFHNCDSNNIYLESARMYKDQKRYFSNKYFKMTLKNGQTVIRSWLCYSKLKGHMYCLVCNMFSNVSSLLATSGFSHWMNILRALESQDETVDHKNNMLIWLIRKNNINVIDKNLENISLLIENIRGQSYDNAANMSGKYSGLQARLKVINKYADFVTCAAHSLNLVGVEAVRKKDHSHIDMESINYVISFYNNDIDAGLINECTQIREYLQITNKEKQTKYSSMLKLIYE</sequence>
<reference evidence="2" key="1">
    <citation type="submission" date="2025-08" db="UniProtKB">
        <authorList>
            <consortium name="RefSeq"/>
        </authorList>
    </citation>
    <scope>IDENTIFICATION</scope>
</reference>
<evidence type="ECO:0000313" key="1">
    <source>
        <dbReference type="Proteomes" id="UP001652625"/>
    </source>
</evidence>
<protein>
    <submittedName>
        <fullName evidence="2">Uncharacterized protein LOC136092013</fullName>
    </submittedName>
</protein>
<dbReference type="Proteomes" id="UP001652625">
    <property type="component" value="Chromosome 15"/>
</dbReference>
<evidence type="ECO:0000313" key="2">
    <source>
        <dbReference type="RefSeq" id="XP_065675806.1"/>
    </source>
</evidence>
<dbReference type="PANTHER" id="PTHR45749">
    <property type="match status" value="1"/>
</dbReference>
<name>A0ABM4DMK5_HYDVU</name>
<organism evidence="1 2">
    <name type="scientific">Hydra vulgaris</name>
    <name type="common">Hydra</name>
    <name type="synonym">Hydra attenuata</name>
    <dbReference type="NCBI Taxonomy" id="6087"/>
    <lineage>
        <taxon>Eukaryota</taxon>
        <taxon>Metazoa</taxon>
        <taxon>Cnidaria</taxon>
        <taxon>Hydrozoa</taxon>
        <taxon>Hydroidolina</taxon>
        <taxon>Anthoathecata</taxon>
        <taxon>Aplanulata</taxon>
        <taxon>Hydridae</taxon>
        <taxon>Hydra</taxon>
    </lineage>
</organism>
<accession>A0ABM4DMK5</accession>